<dbReference type="Proteomes" id="UP000054560">
    <property type="component" value="Unassembled WGS sequence"/>
</dbReference>
<reference evidence="1 2" key="1">
    <citation type="submission" date="2011-02" db="EMBL/GenBank/DDBJ databases">
        <title>The Genome Sequence of Sphaeroforma arctica JP610.</title>
        <authorList>
            <consortium name="The Broad Institute Genome Sequencing Platform"/>
            <person name="Russ C."/>
            <person name="Cuomo C."/>
            <person name="Young S.K."/>
            <person name="Zeng Q."/>
            <person name="Gargeya S."/>
            <person name="Alvarado L."/>
            <person name="Berlin A."/>
            <person name="Chapman S.B."/>
            <person name="Chen Z."/>
            <person name="Freedman E."/>
            <person name="Gellesch M."/>
            <person name="Goldberg J."/>
            <person name="Griggs A."/>
            <person name="Gujja S."/>
            <person name="Heilman E."/>
            <person name="Heiman D."/>
            <person name="Howarth C."/>
            <person name="Mehta T."/>
            <person name="Neiman D."/>
            <person name="Pearson M."/>
            <person name="Roberts A."/>
            <person name="Saif S."/>
            <person name="Shea T."/>
            <person name="Shenoy N."/>
            <person name="Sisk P."/>
            <person name="Stolte C."/>
            <person name="Sykes S."/>
            <person name="White J."/>
            <person name="Yandava C."/>
            <person name="Burger G."/>
            <person name="Gray M.W."/>
            <person name="Holland P.W.H."/>
            <person name="King N."/>
            <person name="Lang F.B.F."/>
            <person name="Roger A.J."/>
            <person name="Ruiz-Trillo I."/>
            <person name="Haas B."/>
            <person name="Nusbaum C."/>
            <person name="Birren B."/>
        </authorList>
    </citation>
    <scope>NUCLEOTIDE SEQUENCE [LARGE SCALE GENOMIC DNA]</scope>
    <source>
        <strain evidence="1 2">JP610</strain>
    </source>
</reference>
<dbReference type="InterPro" id="IPR011011">
    <property type="entry name" value="Znf_FYVE_PHD"/>
</dbReference>
<accession>A0A0L0F8R3</accession>
<dbReference type="STRING" id="667725.A0A0L0F8R3"/>
<sequence>VSDVIFEACMDRLEKFSYRNNHEDALHVDDEAVCVICQDGDTEAGNAILFCDYCNIPVCSPVWMREHLDHQNTHV</sequence>
<feature type="non-terminal residue" evidence="1">
    <location>
        <position position="1"/>
    </location>
</feature>
<keyword evidence="2" id="KW-1185">Reference proteome</keyword>
<proteinExistence type="predicted"/>
<evidence type="ECO:0000313" key="2">
    <source>
        <dbReference type="Proteomes" id="UP000054560"/>
    </source>
</evidence>
<dbReference type="eggNOG" id="KOG0955">
    <property type="taxonomic scope" value="Eukaryota"/>
</dbReference>
<organism evidence="1 2">
    <name type="scientific">Sphaeroforma arctica JP610</name>
    <dbReference type="NCBI Taxonomy" id="667725"/>
    <lineage>
        <taxon>Eukaryota</taxon>
        <taxon>Ichthyosporea</taxon>
        <taxon>Ichthyophonida</taxon>
        <taxon>Sphaeroforma</taxon>
    </lineage>
</organism>
<dbReference type="EMBL" id="KQ246088">
    <property type="protein sequence ID" value="KNC73097.1"/>
    <property type="molecule type" value="Genomic_DNA"/>
</dbReference>
<dbReference type="RefSeq" id="XP_014146999.1">
    <property type="nucleotide sequence ID" value="XM_014291524.1"/>
</dbReference>
<name>A0A0L0F8R3_9EUKA</name>
<gene>
    <name evidence="1" type="ORF">SARC_14345</name>
</gene>
<protein>
    <recommendedName>
        <fullName evidence="3">UBP-type domain-containing protein</fullName>
    </recommendedName>
</protein>
<dbReference type="InterPro" id="IPR013083">
    <property type="entry name" value="Znf_RING/FYVE/PHD"/>
</dbReference>
<evidence type="ECO:0008006" key="3">
    <source>
        <dbReference type="Google" id="ProtNLM"/>
    </source>
</evidence>
<dbReference type="OrthoDB" id="20839at2759"/>
<dbReference type="GeneID" id="25914849"/>
<dbReference type="AlphaFoldDB" id="A0A0L0F8R3"/>
<dbReference type="Gene3D" id="3.30.40.10">
    <property type="entry name" value="Zinc/RING finger domain, C3HC4 (zinc finger)"/>
    <property type="match status" value="1"/>
</dbReference>
<dbReference type="SUPFAM" id="SSF57903">
    <property type="entry name" value="FYVE/PHD zinc finger"/>
    <property type="match status" value="1"/>
</dbReference>
<evidence type="ECO:0000313" key="1">
    <source>
        <dbReference type="EMBL" id="KNC73097.1"/>
    </source>
</evidence>